<evidence type="ECO:0000256" key="1">
    <source>
        <dbReference type="SAM" id="SignalP"/>
    </source>
</evidence>
<dbReference type="RefSeq" id="WP_133391106.1">
    <property type="nucleotide sequence ID" value="NZ_SMUW01000035.1"/>
</dbReference>
<keyword evidence="1" id="KW-0732">Signal</keyword>
<proteinExistence type="predicted"/>
<reference evidence="2 3" key="1">
    <citation type="submission" date="2019-03" db="EMBL/GenBank/DDBJ databases">
        <title>Algoriphagus aquimaris sp. nov., isolated form marine sediment in Pohang, Korea.</title>
        <authorList>
            <person name="Kim J."/>
            <person name="Yoon S.-H."/>
            <person name="Lee S.-S."/>
        </authorList>
    </citation>
    <scope>NUCLEOTIDE SEQUENCE [LARGE SCALE GENOMIC DNA]</scope>
    <source>
        <strain evidence="2 3">F21</strain>
    </source>
</reference>
<organism evidence="2 3">
    <name type="scientific">Algoriphagus formosus</name>
    <dbReference type="NCBI Taxonomy" id="2007308"/>
    <lineage>
        <taxon>Bacteria</taxon>
        <taxon>Pseudomonadati</taxon>
        <taxon>Bacteroidota</taxon>
        <taxon>Cytophagia</taxon>
        <taxon>Cytophagales</taxon>
        <taxon>Cyclobacteriaceae</taxon>
        <taxon>Algoriphagus</taxon>
    </lineage>
</organism>
<gene>
    <name evidence="2" type="ORF">E1898_12400</name>
</gene>
<evidence type="ECO:0008006" key="4">
    <source>
        <dbReference type="Google" id="ProtNLM"/>
    </source>
</evidence>
<dbReference type="Gene3D" id="2.180.10.10">
    <property type="entry name" value="RHS repeat-associated core"/>
    <property type="match status" value="1"/>
</dbReference>
<evidence type="ECO:0000313" key="3">
    <source>
        <dbReference type="Proteomes" id="UP000295438"/>
    </source>
</evidence>
<dbReference type="EMBL" id="SMUW01000035">
    <property type="protein sequence ID" value="TDK43403.1"/>
    <property type="molecule type" value="Genomic_DNA"/>
</dbReference>
<comment type="caution">
    <text evidence="2">The sequence shown here is derived from an EMBL/GenBank/DDBJ whole genome shotgun (WGS) entry which is preliminary data.</text>
</comment>
<accession>A0A4R5UVW9</accession>
<evidence type="ECO:0000313" key="2">
    <source>
        <dbReference type="EMBL" id="TDK43403.1"/>
    </source>
</evidence>
<sequence length="276" mass="32218">MNSRFFILVFLLFTLFACSSSRDFVPFEGLNGEPSRMEILRFESYGNEEIDEPALESTEVYDFDQSGRLIFYQTLRNEGERINGGIGYFYSKKNFLDSAEYYELDGRVRLKIEYSYDKKGRLILQKNISNGKVTFEKSIQWLDKGKRSTTRYIRNGKLSEISYSEFDEKGQVVRSFNLNKDSVQVFRLEFSYDDKGNQIETKWYNSKDSLTSINESTFNAMGDEVSSRNLKFSNGKLLETKTLVIEYEYDSLGNQRKIKLQTEGSVYLTKVKLTFQ</sequence>
<feature type="signal peptide" evidence="1">
    <location>
        <begin position="1"/>
        <end position="23"/>
    </location>
</feature>
<keyword evidence="3" id="KW-1185">Reference proteome</keyword>
<feature type="chain" id="PRO_5020229050" description="Toxin-antitoxin system YwqK family antitoxin" evidence="1">
    <location>
        <begin position="24"/>
        <end position="276"/>
    </location>
</feature>
<dbReference type="PROSITE" id="PS51257">
    <property type="entry name" value="PROKAR_LIPOPROTEIN"/>
    <property type="match status" value="1"/>
</dbReference>
<name>A0A4R5UVW9_9BACT</name>
<protein>
    <recommendedName>
        <fullName evidence="4">Toxin-antitoxin system YwqK family antitoxin</fullName>
    </recommendedName>
</protein>
<dbReference type="AlphaFoldDB" id="A0A4R5UVW9"/>
<dbReference type="Proteomes" id="UP000295438">
    <property type="component" value="Unassembled WGS sequence"/>
</dbReference>